<sequence length="266" mass="32163">MYCVIQEIKVKKANSYGASKELKVSELKWFSDGVEHCKYEYTYSDERFERPIKKAYKISIHQSYRENGKVKKKQWSLCTMNYYDIIEFSLYDYAGNKIKALSEELKLTEDEIYNMVWSKLDPLTEQIEKEFQETEEYKVSQQHRAIIDKYLQAKRDFEDIYGNDTYDYCYDVFGELRNKEMLDNIKRQYEASKDYQRSYYESYQSNYNYDSYSGYQESIHSNYTDEEKKKLKQIYKTLALKFHPDVCKDDGNMMKLVNKLKEEWGI</sequence>
<evidence type="ECO:0000313" key="2">
    <source>
        <dbReference type="EMBL" id="PWL52076.1"/>
    </source>
</evidence>
<dbReference type="RefSeq" id="WP_230028630.1">
    <property type="nucleotide sequence ID" value="NZ_CP076620.1"/>
</dbReference>
<gene>
    <name evidence="2" type="ORF">DBY38_12205</name>
</gene>
<accession>A0A316M102</accession>
<dbReference type="GeneID" id="90544485"/>
<dbReference type="GO" id="GO:0006260">
    <property type="term" value="P:DNA replication"/>
    <property type="evidence" value="ECO:0007669"/>
    <property type="project" value="UniProtKB-KW"/>
</dbReference>
<dbReference type="Gene3D" id="1.10.287.110">
    <property type="entry name" value="DnaJ domain"/>
    <property type="match status" value="1"/>
</dbReference>
<evidence type="ECO:0008006" key="4">
    <source>
        <dbReference type="Google" id="ProtNLM"/>
    </source>
</evidence>
<dbReference type="SUPFAM" id="SSF46565">
    <property type="entry name" value="Chaperone J-domain"/>
    <property type="match status" value="1"/>
</dbReference>
<proteinExistence type="predicted"/>
<evidence type="ECO:0000313" key="3">
    <source>
        <dbReference type="Proteomes" id="UP000246114"/>
    </source>
</evidence>
<dbReference type="Proteomes" id="UP000246114">
    <property type="component" value="Unassembled WGS sequence"/>
</dbReference>
<name>A0A316M102_9CLOT</name>
<keyword evidence="1" id="KW-0235">DNA replication</keyword>
<reference evidence="2 3" key="1">
    <citation type="submission" date="2018-03" db="EMBL/GenBank/DDBJ databases">
        <title>The uncultured portion of the human microbiome is neutrally assembled.</title>
        <authorList>
            <person name="Jeraldo P."/>
            <person name="Boardman L."/>
            <person name="White B.A."/>
            <person name="Nelson H."/>
            <person name="Goldenfeld N."/>
            <person name="Chia N."/>
        </authorList>
    </citation>
    <scope>NUCLEOTIDE SEQUENCE [LARGE SCALE GENOMIC DNA]</scope>
    <source>
        <strain evidence="2">CIM:MAG 903</strain>
    </source>
</reference>
<dbReference type="AlphaFoldDB" id="A0A316M102"/>
<protein>
    <recommendedName>
        <fullName evidence="4">J domain-containing protein</fullName>
    </recommendedName>
</protein>
<dbReference type="EMBL" id="QAMZ01000052">
    <property type="protein sequence ID" value="PWL52076.1"/>
    <property type="molecule type" value="Genomic_DNA"/>
</dbReference>
<dbReference type="InterPro" id="IPR036869">
    <property type="entry name" value="J_dom_sf"/>
</dbReference>
<organism evidence="2 3">
    <name type="scientific">Clostridium cadaveris</name>
    <dbReference type="NCBI Taxonomy" id="1529"/>
    <lineage>
        <taxon>Bacteria</taxon>
        <taxon>Bacillati</taxon>
        <taxon>Bacillota</taxon>
        <taxon>Clostridia</taxon>
        <taxon>Eubacteriales</taxon>
        <taxon>Clostridiaceae</taxon>
        <taxon>Clostridium</taxon>
    </lineage>
</organism>
<comment type="caution">
    <text evidence="2">The sequence shown here is derived from an EMBL/GenBank/DDBJ whole genome shotgun (WGS) entry which is preliminary data.</text>
</comment>
<evidence type="ECO:0000256" key="1">
    <source>
        <dbReference type="ARBA" id="ARBA00022705"/>
    </source>
</evidence>